<dbReference type="AlphaFoldDB" id="X1VID5"/>
<feature type="non-terminal residue" evidence="1">
    <location>
        <position position="1"/>
    </location>
</feature>
<sequence length="39" mass="4540">GKSLGYGNFYVKDRNDPEGRSWVVILKPREAFKLLEELD</sequence>
<comment type="caution">
    <text evidence="1">The sequence shown here is derived from an EMBL/GenBank/DDBJ whole genome shotgun (WGS) entry which is preliminary data.</text>
</comment>
<organism evidence="1">
    <name type="scientific">marine sediment metagenome</name>
    <dbReference type="NCBI Taxonomy" id="412755"/>
    <lineage>
        <taxon>unclassified sequences</taxon>
        <taxon>metagenomes</taxon>
        <taxon>ecological metagenomes</taxon>
    </lineage>
</organism>
<protein>
    <submittedName>
        <fullName evidence="1">Uncharacterized protein</fullName>
    </submittedName>
</protein>
<accession>X1VID5</accession>
<gene>
    <name evidence="1" type="ORF">S12H4_52358</name>
</gene>
<evidence type="ECO:0000313" key="1">
    <source>
        <dbReference type="EMBL" id="GAJ07325.1"/>
    </source>
</evidence>
<dbReference type="EMBL" id="BARW01033211">
    <property type="protein sequence ID" value="GAJ07325.1"/>
    <property type="molecule type" value="Genomic_DNA"/>
</dbReference>
<proteinExistence type="predicted"/>
<reference evidence="1" key="1">
    <citation type="journal article" date="2014" name="Front. Microbiol.">
        <title>High frequency of phylogenetically diverse reductive dehalogenase-homologous genes in deep subseafloor sedimentary metagenomes.</title>
        <authorList>
            <person name="Kawai M."/>
            <person name="Futagami T."/>
            <person name="Toyoda A."/>
            <person name="Takaki Y."/>
            <person name="Nishi S."/>
            <person name="Hori S."/>
            <person name="Arai W."/>
            <person name="Tsubouchi T."/>
            <person name="Morono Y."/>
            <person name="Uchiyama I."/>
            <person name="Ito T."/>
            <person name="Fujiyama A."/>
            <person name="Inagaki F."/>
            <person name="Takami H."/>
        </authorList>
    </citation>
    <scope>NUCLEOTIDE SEQUENCE</scope>
    <source>
        <strain evidence="1">Expedition CK06-06</strain>
    </source>
</reference>
<name>X1VID5_9ZZZZ</name>